<name>A0ABD0L5Y1_9CAEN</name>
<evidence type="ECO:0000313" key="2">
    <source>
        <dbReference type="Proteomes" id="UP001519460"/>
    </source>
</evidence>
<dbReference type="Proteomes" id="UP001519460">
    <property type="component" value="Unassembled WGS sequence"/>
</dbReference>
<keyword evidence="2" id="KW-1185">Reference proteome</keyword>
<protein>
    <submittedName>
        <fullName evidence="1">Uncharacterized protein</fullName>
    </submittedName>
</protein>
<comment type="caution">
    <text evidence="1">The sequence shown here is derived from an EMBL/GenBank/DDBJ whole genome shotgun (WGS) entry which is preliminary data.</text>
</comment>
<proteinExistence type="predicted"/>
<accession>A0ABD0L5Y1</accession>
<sequence length="106" mass="11969">MVMNKNPHVQIYPQSGKRAMEHTTLSVPNDAHKRILKGLADRLQLHGSVHNDTLMAIAYSFLCSIFPGGDRAQRGSLLLLQHLSVCSCSPVCRPYRVLSARRRRQF</sequence>
<dbReference type="AlphaFoldDB" id="A0ABD0L5Y1"/>
<reference evidence="1 2" key="1">
    <citation type="journal article" date="2023" name="Sci. Data">
        <title>Genome assembly of the Korean intertidal mud-creeper Batillaria attramentaria.</title>
        <authorList>
            <person name="Patra A.K."/>
            <person name="Ho P.T."/>
            <person name="Jun S."/>
            <person name="Lee S.J."/>
            <person name="Kim Y."/>
            <person name="Won Y.J."/>
        </authorList>
    </citation>
    <scope>NUCLEOTIDE SEQUENCE [LARGE SCALE GENOMIC DNA]</scope>
    <source>
        <strain evidence="1">Wonlab-2016</strain>
    </source>
</reference>
<gene>
    <name evidence="1" type="ORF">BaRGS_00014155</name>
</gene>
<evidence type="ECO:0000313" key="1">
    <source>
        <dbReference type="EMBL" id="KAK7494502.1"/>
    </source>
</evidence>
<dbReference type="EMBL" id="JACVVK020000082">
    <property type="protein sequence ID" value="KAK7494502.1"/>
    <property type="molecule type" value="Genomic_DNA"/>
</dbReference>
<organism evidence="1 2">
    <name type="scientific">Batillaria attramentaria</name>
    <dbReference type="NCBI Taxonomy" id="370345"/>
    <lineage>
        <taxon>Eukaryota</taxon>
        <taxon>Metazoa</taxon>
        <taxon>Spiralia</taxon>
        <taxon>Lophotrochozoa</taxon>
        <taxon>Mollusca</taxon>
        <taxon>Gastropoda</taxon>
        <taxon>Caenogastropoda</taxon>
        <taxon>Sorbeoconcha</taxon>
        <taxon>Cerithioidea</taxon>
        <taxon>Batillariidae</taxon>
        <taxon>Batillaria</taxon>
    </lineage>
</organism>